<dbReference type="Gene3D" id="1.10.1200.10">
    <property type="entry name" value="ACP-like"/>
    <property type="match status" value="1"/>
</dbReference>
<gene>
    <name evidence="2" type="ORF">H9L24_15410</name>
</gene>
<dbReference type="InterPro" id="IPR009081">
    <property type="entry name" value="PP-bd_ACP"/>
</dbReference>
<name>A0A7H0HCZ1_9BURK</name>
<evidence type="ECO:0000259" key="1">
    <source>
        <dbReference type="PROSITE" id="PS50075"/>
    </source>
</evidence>
<reference evidence="2 3" key="1">
    <citation type="submission" date="2020-08" db="EMBL/GenBank/DDBJ databases">
        <title>Genome sequence of Acidovorax monticola KACC 19171T.</title>
        <authorList>
            <person name="Hyun D.-W."/>
            <person name="Bae J.-W."/>
        </authorList>
    </citation>
    <scope>NUCLEOTIDE SEQUENCE [LARGE SCALE GENOMIC DNA]</scope>
    <source>
        <strain evidence="2 3">KACC 19171</strain>
    </source>
</reference>
<dbReference type="Pfam" id="PF00550">
    <property type="entry name" value="PP-binding"/>
    <property type="match status" value="1"/>
</dbReference>
<dbReference type="InterPro" id="IPR036736">
    <property type="entry name" value="ACP-like_sf"/>
</dbReference>
<dbReference type="Proteomes" id="UP000516057">
    <property type="component" value="Chromosome"/>
</dbReference>
<sequence length="92" mass="10167">MNPDIYATLTGLLEQKFHLDPARLRPDVTLEELGLDSLSLMDFIFNAEDAYRLRIPEELLDPRQSGITLQHICEVIEGQLAAQPAPAHGAAA</sequence>
<dbReference type="RefSeq" id="WP_187735395.1">
    <property type="nucleotide sequence ID" value="NZ_CP060790.1"/>
</dbReference>
<proteinExistence type="predicted"/>
<dbReference type="KEGG" id="amon:H9L24_15410"/>
<dbReference type="PROSITE" id="PS50075">
    <property type="entry name" value="CARRIER"/>
    <property type="match status" value="1"/>
</dbReference>
<dbReference type="EMBL" id="CP060790">
    <property type="protein sequence ID" value="QNP58407.1"/>
    <property type="molecule type" value="Genomic_DNA"/>
</dbReference>
<protein>
    <submittedName>
        <fullName evidence="2">Acyl carrier protein</fullName>
    </submittedName>
</protein>
<evidence type="ECO:0000313" key="3">
    <source>
        <dbReference type="Proteomes" id="UP000516057"/>
    </source>
</evidence>
<dbReference type="AlphaFoldDB" id="A0A7H0HCZ1"/>
<organism evidence="2 3">
    <name type="scientific">Paenacidovorax monticola</name>
    <dbReference type="NCBI Taxonomy" id="1926868"/>
    <lineage>
        <taxon>Bacteria</taxon>
        <taxon>Pseudomonadati</taxon>
        <taxon>Pseudomonadota</taxon>
        <taxon>Betaproteobacteria</taxon>
        <taxon>Burkholderiales</taxon>
        <taxon>Comamonadaceae</taxon>
        <taxon>Paenacidovorax</taxon>
    </lineage>
</organism>
<dbReference type="SUPFAM" id="SSF47336">
    <property type="entry name" value="ACP-like"/>
    <property type="match status" value="1"/>
</dbReference>
<keyword evidence="3" id="KW-1185">Reference proteome</keyword>
<feature type="domain" description="Carrier" evidence="1">
    <location>
        <begin position="3"/>
        <end position="80"/>
    </location>
</feature>
<accession>A0A7H0HCZ1</accession>
<evidence type="ECO:0000313" key="2">
    <source>
        <dbReference type="EMBL" id="QNP58407.1"/>
    </source>
</evidence>